<accession>A0A7J7GSJ1</accession>
<reference evidence="1 2" key="2">
    <citation type="submission" date="2020-07" db="EMBL/GenBank/DDBJ databases">
        <title>Genome assembly of wild tea tree DASZ reveals pedigree and selection history of tea varieties.</title>
        <authorList>
            <person name="Zhang W."/>
        </authorList>
    </citation>
    <scope>NUCLEOTIDE SEQUENCE [LARGE SCALE GENOMIC DNA]</scope>
    <source>
        <strain evidence="2">cv. G240</strain>
        <tissue evidence="1">Leaf</tissue>
    </source>
</reference>
<dbReference type="Proteomes" id="UP000593564">
    <property type="component" value="Unassembled WGS sequence"/>
</dbReference>
<evidence type="ECO:0000313" key="2">
    <source>
        <dbReference type="Proteomes" id="UP000593564"/>
    </source>
</evidence>
<reference evidence="2" key="1">
    <citation type="journal article" date="2020" name="Nat. Commun.">
        <title>Genome assembly of wild tea tree DASZ reveals pedigree and selection history of tea varieties.</title>
        <authorList>
            <person name="Zhang W."/>
            <person name="Zhang Y."/>
            <person name="Qiu H."/>
            <person name="Guo Y."/>
            <person name="Wan H."/>
            <person name="Zhang X."/>
            <person name="Scossa F."/>
            <person name="Alseekh S."/>
            <person name="Zhang Q."/>
            <person name="Wang P."/>
            <person name="Xu L."/>
            <person name="Schmidt M.H."/>
            <person name="Jia X."/>
            <person name="Li D."/>
            <person name="Zhu A."/>
            <person name="Guo F."/>
            <person name="Chen W."/>
            <person name="Ni D."/>
            <person name="Usadel B."/>
            <person name="Fernie A.R."/>
            <person name="Wen W."/>
        </authorList>
    </citation>
    <scope>NUCLEOTIDE SEQUENCE [LARGE SCALE GENOMIC DNA]</scope>
    <source>
        <strain evidence="2">cv. G240</strain>
    </source>
</reference>
<dbReference type="EMBL" id="JACBKZ010000008">
    <property type="protein sequence ID" value="KAF5943752.1"/>
    <property type="molecule type" value="Genomic_DNA"/>
</dbReference>
<keyword evidence="2" id="KW-1185">Reference proteome</keyword>
<sequence length="134" mass="15522">MDVVARFSNWKRRLDSVLCCWILLIRFRFKQRSSILYPKNINPSKGFMEILKLSLVVECISLLITKIGRKTIIKVESITPWIIPELELLLSSATTVDLHRLLHRCPQSPALLLAVIVHPYPTPNQTHFHSLCFM</sequence>
<comment type="caution">
    <text evidence="1">The sequence shown here is derived from an EMBL/GenBank/DDBJ whole genome shotgun (WGS) entry which is preliminary data.</text>
</comment>
<name>A0A7J7GSJ1_CAMSI</name>
<gene>
    <name evidence="1" type="ORF">HYC85_017829</name>
</gene>
<evidence type="ECO:0000313" key="1">
    <source>
        <dbReference type="EMBL" id="KAF5943752.1"/>
    </source>
</evidence>
<organism evidence="1 2">
    <name type="scientific">Camellia sinensis</name>
    <name type="common">Tea plant</name>
    <name type="synonym">Thea sinensis</name>
    <dbReference type="NCBI Taxonomy" id="4442"/>
    <lineage>
        <taxon>Eukaryota</taxon>
        <taxon>Viridiplantae</taxon>
        <taxon>Streptophyta</taxon>
        <taxon>Embryophyta</taxon>
        <taxon>Tracheophyta</taxon>
        <taxon>Spermatophyta</taxon>
        <taxon>Magnoliopsida</taxon>
        <taxon>eudicotyledons</taxon>
        <taxon>Gunneridae</taxon>
        <taxon>Pentapetalae</taxon>
        <taxon>asterids</taxon>
        <taxon>Ericales</taxon>
        <taxon>Theaceae</taxon>
        <taxon>Camellia</taxon>
    </lineage>
</organism>
<protein>
    <submittedName>
        <fullName evidence="1">Uncharacterized protein</fullName>
    </submittedName>
</protein>
<proteinExistence type="predicted"/>
<dbReference type="AlphaFoldDB" id="A0A7J7GSJ1"/>